<feature type="transmembrane region" description="Helical" evidence="2">
    <location>
        <begin position="220"/>
        <end position="243"/>
    </location>
</feature>
<feature type="region of interest" description="Disordered" evidence="1">
    <location>
        <begin position="110"/>
        <end position="135"/>
    </location>
</feature>
<name>A0A4V5NW25_9GAMM</name>
<keyword evidence="2" id="KW-0472">Membrane</keyword>
<dbReference type="InterPro" id="IPR039447">
    <property type="entry name" value="UreH-like_TM_dom"/>
</dbReference>
<keyword evidence="5" id="KW-1185">Reference proteome</keyword>
<feature type="domain" description="Urease accessory protein UreH-like transmembrane" evidence="3">
    <location>
        <begin position="144"/>
        <end position="239"/>
    </location>
</feature>
<evidence type="ECO:0000313" key="5">
    <source>
        <dbReference type="Proteomes" id="UP000305675"/>
    </source>
</evidence>
<dbReference type="EMBL" id="SWCJ01000008">
    <property type="protein sequence ID" value="TKB54522.1"/>
    <property type="molecule type" value="Genomic_DNA"/>
</dbReference>
<dbReference type="GO" id="GO:0006824">
    <property type="term" value="P:cobalt ion transport"/>
    <property type="evidence" value="ECO:0007669"/>
    <property type="project" value="UniProtKB-KW"/>
</dbReference>
<proteinExistence type="predicted"/>
<dbReference type="PANTHER" id="PTHR40659">
    <property type="entry name" value="NICKEL/COBALT EFFLUX SYSTEM RCNA"/>
    <property type="match status" value="1"/>
</dbReference>
<feature type="transmembrane region" description="Helical" evidence="2">
    <location>
        <begin position="182"/>
        <end position="208"/>
    </location>
</feature>
<sequence length="248" mass="27004">MEFDTLFMVALQSSLVLGLVHGVNPCGHSWLVLAPFVAGSKDGKRVFSLTSAFIFGTTLGCLAIGLALGLLSTGLPESVLTITDWVTAVIIIALGAILIWRPHLLHSHDHDHDHDHDHHHEHEHEHDHCHKDGHCHGHSHAPKLDKKNVTLVGLATIGFVNMIVPCPTVALMYSYSLNSASWINSVAVFAIYALGTGVSMALVIYAIFKATSAMRKLQKSWIEPAIMRSVGVLTILFGSYTIYADYLG</sequence>
<dbReference type="OrthoDB" id="5455216at2"/>
<dbReference type="GO" id="GO:0032025">
    <property type="term" value="P:response to cobalt ion"/>
    <property type="evidence" value="ECO:0007669"/>
    <property type="project" value="TreeGrafter"/>
</dbReference>
<evidence type="ECO:0000256" key="2">
    <source>
        <dbReference type="SAM" id="Phobius"/>
    </source>
</evidence>
<dbReference type="AlphaFoldDB" id="A0A4V5NW25"/>
<dbReference type="Pfam" id="PF13386">
    <property type="entry name" value="DsbD_2"/>
    <property type="match status" value="1"/>
</dbReference>
<evidence type="ECO:0000256" key="1">
    <source>
        <dbReference type="SAM" id="MobiDB-lite"/>
    </source>
</evidence>
<dbReference type="PANTHER" id="PTHR40659:SF1">
    <property type="entry name" value="NICKEL_COBALT EFFLUX SYSTEM RCNA"/>
    <property type="match status" value="1"/>
</dbReference>
<dbReference type="GO" id="GO:0015099">
    <property type="term" value="F:nickel cation transmembrane transporter activity"/>
    <property type="evidence" value="ECO:0007669"/>
    <property type="project" value="TreeGrafter"/>
</dbReference>
<dbReference type="GO" id="GO:0010045">
    <property type="term" value="P:response to nickel cation"/>
    <property type="evidence" value="ECO:0007669"/>
    <property type="project" value="TreeGrafter"/>
</dbReference>
<dbReference type="InterPro" id="IPR051224">
    <property type="entry name" value="NiCoT_RcnA"/>
</dbReference>
<feature type="transmembrane region" description="Helical" evidence="2">
    <location>
        <begin position="78"/>
        <end position="100"/>
    </location>
</feature>
<keyword evidence="2" id="KW-1133">Transmembrane helix</keyword>
<feature type="transmembrane region" description="Helical" evidence="2">
    <location>
        <begin position="46"/>
        <end position="71"/>
    </location>
</feature>
<comment type="caution">
    <text evidence="4">The sequence shown here is derived from an EMBL/GenBank/DDBJ whole genome shotgun (WGS) entry which is preliminary data.</text>
</comment>
<dbReference type="GO" id="GO:0046583">
    <property type="term" value="F:monoatomic cation efflux transmembrane transporter activity"/>
    <property type="evidence" value="ECO:0007669"/>
    <property type="project" value="TreeGrafter"/>
</dbReference>
<accession>A0A4V5NW25</accession>
<dbReference type="RefSeq" id="WP_136863657.1">
    <property type="nucleotide sequence ID" value="NZ_SWCJ01000008.1"/>
</dbReference>
<evidence type="ECO:0000313" key="4">
    <source>
        <dbReference type="EMBL" id="TKB54522.1"/>
    </source>
</evidence>
<gene>
    <name evidence="4" type="ORF">FCL42_11970</name>
</gene>
<dbReference type="Proteomes" id="UP000305675">
    <property type="component" value="Unassembled WGS sequence"/>
</dbReference>
<evidence type="ECO:0000259" key="3">
    <source>
        <dbReference type="Pfam" id="PF13386"/>
    </source>
</evidence>
<dbReference type="GO" id="GO:0005886">
    <property type="term" value="C:plasma membrane"/>
    <property type="evidence" value="ECO:0007669"/>
    <property type="project" value="UniProtKB-SubCell"/>
</dbReference>
<organism evidence="4 5">
    <name type="scientific">Ferrimonas aestuarii</name>
    <dbReference type="NCBI Taxonomy" id="2569539"/>
    <lineage>
        <taxon>Bacteria</taxon>
        <taxon>Pseudomonadati</taxon>
        <taxon>Pseudomonadota</taxon>
        <taxon>Gammaproteobacteria</taxon>
        <taxon>Alteromonadales</taxon>
        <taxon>Ferrimonadaceae</taxon>
        <taxon>Ferrimonas</taxon>
    </lineage>
</organism>
<reference evidence="4 5" key="1">
    <citation type="submission" date="2019-04" db="EMBL/GenBank/DDBJ databases">
        <authorList>
            <person name="Hwang J.C."/>
        </authorList>
    </citation>
    <scope>NUCLEOTIDE SEQUENCE [LARGE SCALE GENOMIC DNA]</scope>
    <source>
        <strain evidence="4 5">IMCC35002</strain>
    </source>
</reference>
<protein>
    <submittedName>
        <fullName evidence="4">Sulfite exporter TauE/SafE family protein</fullName>
    </submittedName>
</protein>
<keyword evidence="2" id="KW-0812">Transmembrane</keyword>